<feature type="chain" id="PRO_5040478611" evidence="1">
    <location>
        <begin position="25"/>
        <end position="213"/>
    </location>
</feature>
<accession>A0A9P6QM32</accession>
<proteinExistence type="predicted"/>
<comment type="caution">
    <text evidence="2">The sequence shown here is derived from an EMBL/GenBank/DDBJ whole genome shotgun (WGS) entry which is preliminary data.</text>
</comment>
<reference evidence="2" key="1">
    <citation type="journal article" date="2020" name="Fungal Divers.">
        <title>Resolving the Mortierellaceae phylogeny through synthesis of multi-gene phylogenetics and phylogenomics.</title>
        <authorList>
            <person name="Vandepol N."/>
            <person name="Liber J."/>
            <person name="Desiro A."/>
            <person name="Na H."/>
            <person name="Kennedy M."/>
            <person name="Barry K."/>
            <person name="Grigoriev I.V."/>
            <person name="Miller A.N."/>
            <person name="O'Donnell K."/>
            <person name="Stajich J.E."/>
            <person name="Bonito G."/>
        </authorList>
    </citation>
    <scope>NUCLEOTIDE SEQUENCE</scope>
    <source>
        <strain evidence="2">NVP60</strain>
    </source>
</reference>
<evidence type="ECO:0000313" key="3">
    <source>
        <dbReference type="Proteomes" id="UP000823405"/>
    </source>
</evidence>
<evidence type="ECO:0000313" key="2">
    <source>
        <dbReference type="EMBL" id="KAG0283320.1"/>
    </source>
</evidence>
<keyword evidence="3" id="KW-1185">Reference proteome</keyword>
<evidence type="ECO:0000256" key="1">
    <source>
        <dbReference type="SAM" id="SignalP"/>
    </source>
</evidence>
<sequence length="213" mass="22794">MVTSTDSKLMAIILATVLLSTVTGQEAMVITVCGAVDLEVYETFFAEPWNICNKVVSKNWESCIEELGPGDLTCSVTSCQDENWCEVMYPCAETFPQPGISLLNCSTTVSKEKQFSALGLGGDKHTAKSLTEVLAQEMLPDVVQNAIKLWKGFGPVVGSVQQLLGTHGVGPRDTAKIARWILRSQPWLTSGQLADARTFGAAGTGCVGNCTVD</sequence>
<feature type="signal peptide" evidence="1">
    <location>
        <begin position="1"/>
        <end position="24"/>
    </location>
</feature>
<name>A0A9P6QM32_9FUNG</name>
<dbReference type="Proteomes" id="UP000823405">
    <property type="component" value="Unassembled WGS sequence"/>
</dbReference>
<keyword evidence="1" id="KW-0732">Signal</keyword>
<dbReference type="AlphaFoldDB" id="A0A9P6QM32"/>
<dbReference type="EMBL" id="JAAAIN010003969">
    <property type="protein sequence ID" value="KAG0283320.1"/>
    <property type="molecule type" value="Genomic_DNA"/>
</dbReference>
<gene>
    <name evidence="2" type="ORF">BGZ97_008594</name>
</gene>
<organism evidence="2 3">
    <name type="scientific">Linnemannia gamsii</name>
    <dbReference type="NCBI Taxonomy" id="64522"/>
    <lineage>
        <taxon>Eukaryota</taxon>
        <taxon>Fungi</taxon>
        <taxon>Fungi incertae sedis</taxon>
        <taxon>Mucoromycota</taxon>
        <taxon>Mortierellomycotina</taxon>
        <taxon>Mortierellomycetes</taxon>
        <taxon>Mortierellales</taxon>
        <taxon>Mortierellaceae</taxon>
        <taxon>Linnemannia</taxon>
    </lineage>
</organism>
<protein>
    <submittedName>
        <fullName evidence="2">Uncharacterized protein</fullName>
    </submittedName>
</protein>